<accession>A0A1I6RI55</accession>
<dbReference type="GO" id="GO:0008270">
    <property type="term" value="F:zinc ion binding"/>
    <property type="evidence" value="ECO:0007669"/>
    <property type="project" value="TreeGrafter"/>
</dbReference>
<dbReference type="Gene3D" id="3.40.140.10">
    <property type="entry name" value="Cytidine Deaminase, domain 2"/>
    <property type="match status" value="1"/>
</dbReference>
<sequence length="122" mass="13961">MLQEHCVNQLPQEGCGILAGSGREITSFFPVKNQEERTNAYSFEARSYLTALKEIRNQAIQWIGIIHSHPNTEPYPSFEDIARWPDPMLTCWILSLKEQPNLAAFSIREGTCLPIPYRVKVI</sequence>
<dbReference type="Pfam" id="PF14464">
    <property type="entry name" value="Prok-JAB"/>
    <property type="match status" value="1"/>
</dbReference>
<keyword evidence="8" id="KW-1185">Reference proteome</keyword>
<dbReference type="PANTHER" id="PTHR34858">
    <property type="entry name" value="CYSO-CYSTEINE PEPTIDASE"/>
    <property type="match status" value="1"/>
</dbReference>
<proteinExistence type="predicted"/>
<keyword evidence="5" id="KW-0482">Metalloprotease</keyword>
<evidence type="ECO:0000313" key="7">
    <source>
        <dbReference type="EMBL" id="SFS64433.1"/>
    </source>
</evidence>
<dbReference type="GO" id="GO:0008235">
    <property type="term" value="F:metalloexopeptidase activity"/>
    <property type="evidence" value="ECO:0007669"/>
    <property type="project" value="TreeGrafter"/>
</dbReference>
<evidence type="ECO:0000256" key="1">
    <source>
        <dbReference type="ARBA" id="ARBA00022670"/>
    </source>
</evidence>
<dbReference type="EMBL" id="FPAA01000005">
    <property type="protein sequence ID" value="SFS64433.1"/>
    <property type="molecule type" value="Genomic_DNA"/>
</dbReference>
<evidence type="ECO:0000259" key="6">
    <source>
        <dbReference type="Pfam" id="PF14464"/>
    </source>
</evidence>
<dbReference type="AlphaFoldDB" id="A0A1I6RI55"/>
<evidence type="ECO:0000256" key="5">
    <source>
        <dbReference type="ARBA" id="ARBA00023049"/>
    </source>
</evidence>
<evidence type="ECO:0000256" key="2">
    <source>
        <dbReference type="ARBA" id="ARBA00022723"/>
    </source>
</evidence>
<organism evidence="7 8">
    <name type="scientific">Marininema halotolerans</name>
    <dbReference type="NCBI Taxonomy" id="1155944"/>
    <lineage>
        <taxon>Bacteria</taxon>
        <taxon>Bacillati</taxon>
        <taxon>Bacillota</taxon>
        <taxon>Bacilli</taxon>
        <taxon>Bacillales</taxon>
        <taxon>Thermoactinomycetaceae</taxon>
        <taxon>Marininema</taxon>
    </lineage>
</organism>
<keyword evidence="2" id="KW-0479">Metal-binding</keyword>
<dbReference type="PANTHER" id="PTHR34858:SF1">
    <property type="entry name" value="CYSO-CYSTEINE PEPTIDASE"/>
    <property type="match status" value="1"/>
</dbReference>
<keyword evidence="3" id="KW-0378">Hydrolase</keyword>
<dbReference type="InterPro" id="IPR051929">
    <property type="entry name" value="VirAsm_ModProt"/>
</dbReference>
<name>A0A1I6RI55_9BACL</name>
<gene>
    <name evidence="7" type="ORF">SAMN05444972_105110</name>
</gene>
<evidence type="ECO:0000256" key="4">
    <source>
        <dbReference type="ARBA" id="ARBA00022833"/>
    </source>
</evidence>
<dbReference type="GO" id="GO:0006508">
    <property type="term" value="P:proteolysis"/>
    <property type="evidence" value="ECO:0007669"/>
    <property type="project" value="UniProtKB-KW"/>
</dbReference>
<keyword evidence="1" id="KW-0645">Protease</keyword>
<dbReference type="CDD" id="cd08070">
    <property type="entry name" value="MPN_like"/>
    <property type="match status" value="1"/>
</dbReference>
<dbReference type="Proteomes" id="UP000198660">
    <property type="component" value="Unassembled WGS sequence"/>
</dbReference>
<reference evidence="8" key="1">
    <citation type="submission" date="2016-10" db="EMBL/GenBank/DDBJ databases">
        <authorList>
            <person name="Varghese N."/>
            <person name="Submissions S."/>
        </authorList>
    </citation>
    <scope>NUCLEOTIDE SEQUENCE [LARGE SCALE GENOMIC DNA]</scope>
    <source>
        <strain evidence="8">DSM 45789</strain>
    </source>
</reference>
<dbReference type="InterPro" id="IPR028090">
    <property type="entry name" value="JAB_dom_prok"/>
</dbReference>
<evidence type="ECO:0000313" key="8">
    <source>
        <dbReference type="Proteomes" id="UP000198660"/>
    </source>
</evidence>
<evidence type="ECO:0000256" key="3">
    <source>
        <dbReference type="ARBA" id="ARBA00022801"/>
    </source>
</evidence>
<protein>
    <submittedName>
        <fullName evidence="7">JAB domain-containing protein</fullName>
    </submittedName>
</protein>
<keyword evidence="4" id="KW-0862">Zinc</keyword>
<feature type="domain" description="JAB" evidence="6">
    <location>
        <begin position="4"/>
        <end position="103"/>
    </location>
</feature>
<dbReference type="SUPFAM" id="SSF102712">
    <property type="entry name" value="JAB1/MPN domain"/>
    <property type="match status" value="1"/>
</dbReference>